<evidence type="ECO:0008006" key="5">
    <source>
        <dbReference type="Google" id="ProtNLM"/>
    </source>
</evidence>
<accession>A0AAV3PIF1</accession>
<dbReference type="PANTHER" id="PTHR31071:SF39">
    <property type="entry name" value="PROTEIN BRANCHLESS TRICHOME"/>
    <property type="match status" value="1"/>
</dbReference>
<organism evidence="3 4">
    <name type="scientific">Lithospermum erythrorhizon</name>
    <name type="common">Purple gromwell</name>
    <name type="synonym">Lithospermum officinale var. erythrorhizon</name>
    <dbReference type="NCBI Taxonomy" id="34254"/>
    <lineage>
        <taxon>Eukaryota</taxon>
        <taxon>Viridiplantae</taxon>
        <taxon>Streptophyta</taxon>
        <taxon>Embryophyta</taxon>
        <taxon>Tracheophyta</taxon>
        <taxon>Spermatophyta</taxon>
        <taxon>Magnoliopsida</taxon>
        <taxon>eudicotyledons</taxon>
        <taxon>Gunneridae</taxon>
        <taxon>Pentapetalae</taxon>
        <taxon>asterids</taxon>
        <taxon>lamiids</taxon>
        <taxon>Boraginales</taxon>
        <taxon>Boraginaceae</taxon>
        <taxon>Boraginoideae</taxon>
        <taxon>Lithospermeae</taxon>
        <taxon>Lithospermum</taxon>
    </lineage>
</organism>
<gene>
    <name evidence="3" type="ORF">LIER_09842</name>
</gene>
<feature type="coiled-coil region" evidence="1">
    <location>
        <begin position="72"/>
        <end position="141"/>
    </location>
</feature>
<evidence type="ECO:0000256" key="1">
    <source>
        <dbReference type="SAM" id="Coils"/>
    </source>
</evidence>
<name>A0AAV3PIF1_LITER</name>
<proteinExistence type="predicted"/>
<dbReference type="PANTHER" id="PTHR31071">
    <property type="entry name" value="GB|AAF24581.1"/>
    <property type="match status" value="1"/>
</dbReference>
<dbReference type="Proteomes" id="UP001454036">
    <property type="component" value="Unassembled WGS sequence"/>
</dbReference>
<keyword evidence="1" id="KW-0175">Coiled coil</keyword>
<feature type="region of interest" description="Disordered" evidence="2">
    <location>
        <begin position="164"/>
        <end position="235"/>
    </location>
</feature>
<dbReference type="InterPro" id="IPR043424">
    <property type="entry name" value="BLT-like"/>
</dbReference>
<dbReference type="EMBL" id="BAABME010001703">
    <property type="protein sequence ID" value="GAA0151036.1"/>
    <property type="molecule type" value="Genomic_DNA"/>
</dbReference>
<evidence type="ECO:0000313" key="3">
    <source>
        <dbReference type="EMBL" id="GAA0151036.1"/>
    </source>
</evidence>
<comment type="caution">
    <text evidence="3">The sequence shown here is derived from an EMBL/GenBank/DDBJ whole genome shotgun (WGS) entry which is preliminary data.</text>
</comment>
<reference evidence="3 4" key="1">
    <citation type="submission" date="2024-01" db="EMBL/GenBank/DDBJ databases">
        <title>The complete chloroplast genome sequence of Lithospermum erythrorhizon: insights into the phylogenetic relationship among Boraginaceae species and the maternal lineages of purple gromwells.</title>
        <authorList>
            <person name="Okada T."/>
            <person name="Watanabe K."/>
        </authorList>
    </citation>
    <scope>NUCLEOTIDE SEQUENCE [LARGE SCALE GENOMIC DNA]</scope>
</reference>
<evidence type="ECO:0000313" key="4">
    <source>
        <dbReference type="Proteomes" id="UP001454036"/>
    </source>
</evidence>
<keyword evidence="4" id="KW-1185">Reference proteome</keyword>
<evidence type="ECO:0000256" key="2">
    <source>
        <dbReference type="SAM" id="MobiDB-lite"/>
    </source>
</evidence>
<feature type="compositionally biased region" description="Basic and acidic residues" evidence="2">
    <location>
        <begin position="220"/>
        <end position="235"/>
    </location>
</feature>
<feature type="compositionally biased region" description="Polar residues" evidence="2">
    <location>
        <begin position="206"/>
        <end position="218"/>
    </location>
</feature>
<protein>
    <recommendedName>
        <fullName evidence="5">Protein BRANCHLESS TRICHOME</fullName>
    </recommendedName>
</protein>
<dbReference type="AlphaFoldDB" id="A0AAV3PIF1"/>
<sequence length="292" mass="34031">MEEMMMVLNTTSQENPTKCASMQSQSIINSIFPTWKLYENPFYIAQQPQDDHVQPNMKKIHKFEILDLVSELEYERKERKKLESVNKKLARELSEERKNREAYESLCVKLAEEISANKSEIARLKKEIEEERKMLRVAEVLREERVQMKLSEAKHFLEEKMTKLHETSTSKNQENISKNENEEKITTPFKGRVDCSSGEMRRSSLTEKSTLSNESSASVKCKETKRRLSSEADNPHIRRGIKGFVEFPKVIRAMGSKSLRHSGNKLECQKAQIRMILKQRSPLKYNNTIITS</sequence>